<keyword evidence="6" id="KW-0436">Ligase</keyword>
<keyword evidence="2 4" id="KW-0547">Nucleotide-binding</keyword>
<accession>A0A839UNZ3</accession>
<keyword evidence="7" id="KW-1185">Reference proteome</keyword>
<feature type="binding site" evidence="4">
    <location>
        <begin position="135"/>
        <end position="143"/>
    </location>
    <ligand>
        <name>ATP</name>
        <dbReference type="ChEBI" id="CHEBI:30616"/>
    </ligand>
</feature>
<sequence length="196" mass="21894">MSEVAQRQQLRSQMRARRRALSAAQQMRAAQSLATHLSQHLWFRQAKHIAFYLPNDGEIDPRPLLNLSLALGKACYLPVITPQQQLIFRRTDGHSALVTNRYGIAEPAQGAPFRPHWLLDLVLLPLVAFDNAGNRLGMGGGYYDRTFATSLHRPHPMGRRLGLAHSCQRVECLASASWDIPLHAIATESGTQSIVR</sequence>
<evidence type="ECO:0000256" key="1">
    <source>
        <dbReference type="ARBA" id="ARBA00010638"/>
    </source>
</evidence>
<dbReference type="Proteomes" id="UP000559987">
    <property type="component" value="Unassembled WGS sequence"/>
</dbReference>
<gene>
    <name evidence="6" type="ORF">FHS30_000281</name>
</gene>
<dbReference type="GO" id="GO:0009396">
    <property type="term" value="P:folic acid-containing compound biosynthetic process"/>
    <property type="evidence" value="ECO:0007669"/>
    <property type="project" value="TreeGrafter"/>
</dbReference>
<dbReference type="GO" id="GO:0035999">
    <property type="term" value="P:tetrahydrofolate interconversion"/>
    <property type="evidence" value="ECO:0007669"/>
    <property type="project" value="TreeGrafter"/>
</dbReference>
<feature type="binding site" evidence="4">
    <location>
        <position position="58"/>
    </location>
    <ligand>
        <name>substrate</name>
    </ligand>
</feature>
<protein>
    <recommendedName>
        <fullName evidence="5">5-formyltetrahydrofolate cyclo-ligase</fullName>
        <ecNumber evidence="5">6.3.3.2</ecNumber>
    </recommendedName>
</protein>
<dbReference type="PIRSF" id="PIRSF006806">
    <property type="entry name" value="FTHF_cligase"/>
    <property type="match status" value="1"/>
</dbReference>
<organism evidence="6 7">
    <name type="scientific">Simiduia aestuariiviva</name>
    <dbReference type="NCBI Taxonomy" id="1510459"/>
    <lineage>
        <taxon>Bacteria</taxon>
        <taxon>Pseudomonadati</taxon>
        <taxon>Pseudomonadota</taxon>
        <taxon>Gammaproteobacteria</taxon>
        <taxon>Cellvibrionales</taxon>
        <taxon>Cellvibrionaceae</taxon>
        <taxon>Simiduia</taxon>
    </lineage>
</organism>
<dbReference type="GO" id="GO:0030272">
    <property type="term" value="F:5-formyltetrahydrofolate cyclo-ligase activity"/>
    <property type="evidence" value="ECO:0007669"/>
    <property type="project" value="UniProtKB-EC"/>
</dbReference>
<dbReference type="PANTHER" id="PTHR23407:SF1">
    <property type="entry name" value="5-FORMYLTETRAHYDROFOLATE CYCLO-LIGASE"/>
    <property type="match status" value="1"/>
</dbReference>
<dbReference type="EC" id="6.3.3.2" evidence="5"/>
<dbReference type="InterPro" id="IPR024185">
    <property type="entry name" value="FTHF_cligase-like_sf"/>
</dbReference>
<keyword evidence="5" id="KW-0460">Magnesium</keyword>
<reference evidence="6 7" key="1">
    <citation type="submission" date="2020-08" db="EMBL/GenBank/DDBJ databases">
        <title>Genomic Encyclopedia of Type Strains, Phase III (KMG-III): the genomes of soil and plant-associated and newly described type strains.</title>
        <authorList>
            <person name="Whitman W."/>
        </authorList>
    </citation>
    <scope>NUCLEOTIDE SEQUENCE [LARGE SCALE GENOMIC DNA]</scope>
    <source>
        <strain evidence="6 7">CECT 8571</strain>
    </source>
</reference>
<dbReference type="RefSeq" id="WP_183907546.1">
    <property type="nucleotide sequence ID" value="NZ_JACHXZ010000001.1"/>
</dbReference>
<dbReference type="EMBL" id="JACHXZ010000001">
    <property type="protein sequence ID" value="MBB3167105.1"/>
    <property type="molecule type" value="Genomic_DNA"/>
</dbReference>
<keyword evidence="3 4" id="KW-0067">ATP-binding</keyword>
<dbReference type="GO" id="GO:0046872">
    <property type="term" value="F:metal ion binding"/>
    <property type="evidence" value="ECO:0007669"/>
    <property type="project" value="UniProtKB-KW"/>
</dbReference>
<dbReference type="Gene3D" id="3.40.50.10420">
    <property type="entry name" value="NagB/RpiA/CoA transferase-like"/>
    <property type="match status" value="1"/>
</dbReference>
<evidence type="ECO:0000313" key="6">
    <source>
        <dbReference type="EMBL" id="MBB3167105.1"/>
    </source>
</evidence>
<comment type="caution">
    <text evidence="6">The sequence shown here is derived from an EMBL/GenBank/DDBJ whole genome shotgun (WGS) entry which is preliminary data.</text>
</comment>
<dbReference type="GO" id="GO:0005524">
    <property type="term" value="F:ATP binding"/>
    <property type="evidence" value="ECO:0007669"/>
    <property type="project" value="UniProtKB-KW"/>
</dbReference>
<dbReference type="SUPFAM" id="SSF100950">
    <property type="entry name" value="NagB/RpiA/CoA transferase-like"/>
    <property type="match status" value="1"/>
</dbReference>
<dbReference type="Pfam" id="PF01812">
    <property type="entry name" value="5-FTHF_cyc-lig"/>
    <property type="match status" value="1"/>
</dbReference>
<evidence type="ECO:0000256" key="4">
    <source>
        <dbReference type="PIRSR" id="PIRSR006806-1"/>
    </source>
</evidence>
<feature type="binding site" evidence="4">
    <location>
        <begin position="7"/>
        <end position="11"/>
    </location>
    <ligand>
        <name>ATP</name>
        <dbReference type="ChEBI" id="CHEBI:30616"/>
    </ligand>
</feature>
<evidence type="ECO:0000313" key="7">
    <source>
        <dbReference type="Proteomes" id="UP000559987"/>
    </source>
</evidence>
<dbReference type="InterPro" id="IPR002698">
    <property type="entry name" value="FTHF_cligase"/>
</dbReference>
<dbReference type="PANTHER" id="PTHR23407">
    <property type="entry name" value="ATPASE INHIBITOR/5-FORMYLTETRAHYDROFOLATE CYCLO-LIGASE"/>
    <property type="match status" value="1"/>
</dbReference>
<comment type="similarity">
    <text evidence="1 5">Belongs to the 5-formyltetrahydrofolate cyclo-ligase family.</text>
</comment>
<dbReference type="NCBIfam" id="TIGR02727">
    <property type="entry name" value="MTHFS_bact"/>
    <property type="match status" value="1"/>
</dbReference>
<dbReference type="AlphaFoldDB" id="A0A839UNZ3"/>
<feature type="binding site" evidence="4">
    <location>
        <position position="53"/>
    </location>
    <ligand>
        <name>substrate</name>
    </ligand>
</feature>
<evidence type="ECO:0000256" key="5">
    <source>
        <dbReference type="RuleBase" id="RU361279"/>
    </source>
</evidence>
<comment type="catalytic activity">
    <reaction evidence="5">
        <text>(6S)-5-formyl-5,6,7,8-tetrahydrofolate + ATP = (6R)-5,10-methenyltetrahydrofolate + ADP + phosphate</text>
        <dbReference type="Rhea" id="RHEA:10488"/>
        <dbReference type="ChEBI" id="CHEBI:30616"/>
        <dbReference type="ChEBI" id="CHEBI:43474"/>
        <dbReference type="ChEBI" id="CHEBI:57455"/>
        <dbReference type="ChEBI" id="CHEBI:57457"/>
        <dbReference type="ChEBI" id="CHEBI:456216"/>
        <dbReference type="EC" id="6.3.3.2"/>
    </reaction>
</comment>
<dbReference type="InterPro" id="IPR037171">
    <property type="entry name" value="NagB/RpiA_transferase-like"/>
</dbReference>
<name>A0A839UNZ3_9GAMM</name>
<evidence type="ECO:0000256" key="2">
    <source>
        <dbReference type="ARBA" id="ARBA00022741"/>
    </source>
</evidence>
<proteinExistence type="inferred from homology"/>
<comment type="cofactor">
    <cofactor evidence="5">
        <name>Mg(2+)</name>
        <dbReference type="ChEBI" id="CHEBI:18420"/>
    </cofactor>
</comment>
<evidence type="ECO:0000256" key="3">
    <source>
        <dbReference type="ARBA" id="ARBA00022840"/>
    </source>
</evidence>
<keyword evidence="5" id="KW-0479">Metal-binding</keyword>